<dbReference type="GO" id="GO:0061640">
    <property type="term" value="P:cytoskeleton-dependent cytokinesis"/>
    <property type="evidence" value="ECO:0007669"/>
    <property type="project" value="InterPro"/>
</dbReference>
<dbReference type="PANTHER" id="PTHR28360:SF1">
    <property type="entry name" value="DYNACTIN SUBUNIT 3"/>
    <property type="match status" value="1"/>
</dbReference>
<evidence type="ECO:0000313" key="1">
    <source>
        <dbReference type="EMBL" id="KAJ1523238.1"/>
    </source>
</evidence>
<name>A0AAV7XEU9_9NEOP</name>
<sequence length="197" mass="21871">MDPLNMLDDRISQLEQRVLGTIGSAGAAALRPDSEKLSVLEALSHASQLLNSALSGRDKSLAVMQRISELNRYMDPTFEDSTMTCEAKLEIILSRERELRQDLASLEQAQRLVSTVLDNQNAISSMKAVSGLSGQLEKLTLITIDSVQGVEALNEQAQDLFQRYNSIVKELTRAFMILDEMVTAEEQRAMPKKKVSD</sequence>
<gene>
    <name evidence="1" type="ORF">ONE63_001120</name>
</gene>
<accession>A0AAV7XEU9</accession>
<dbReference type="EMBL" id="JAPTSV010000010">
    <property type="protein sequence ID" value="KAJ1523238.1"/>
    <property type="molecule type" value="Genomic_DNA"/>
</dbReference>
<reference evidence="1" key="1">
    <citation type="submission" date="2022-12" db="EMBL/GenBank/DDBJ databases">
        <title>Chromosome-level genome assembly of the bean flower thrips Megalurothrips usitatus.</title>
        <authorList>
            <person name="Ma L."/>
            <person name="Liu Q."/>
            <person name="Li H."/>
            <person name="Cai W."/>
        </authorList>
    </citation>
    <scope>NUCLEOTIDE SEQUENCE</scope>
    <source>
        <strain evidence="1">Cailab_2022a</strain>
    </source>
</reference>
<dbReference type="InterPro" id="IPR009991">
    <property type="entry name" value="DCTN3"/>
</dbReference>
<keyword evidence="2" id="KW-1185">Reference proteome</keyword>
<protein>
    <submittedName>
        <fullName evidence="1">Uncharacterized protein</fullName>
    </submittedName>
</protein>
<evidence type="ECO:0000313" key="2">
    <source>
        <dbReference type="Proteomes" id="UP001075354"/>
    </source>
</evidence>
<proteinExistence type="predicted"/>
<dbReference type="AlphaFoldDB" id="A0AAV7XEU9"/>
<organism evidence="1 2">
    <name type="scientific">Megalurothrips usitatus</name>
    <name type="common">bean blossom thrips</name>
    <dbReference type="NCBI Taxonomy" id="439358"/>
    <lineage>
        <taxon>Eukaryota</taxon>
        <taxon>Metazoa</taxon>
        <taxon>Ecdysozoa</taxon>
        <taxon>Arthropoda</taxon>
        <taxon>Hexapoda</taxon>
        <taxon>Insecta</taxon>
        <taxon>Pterygota</taxon>
        <taxon>Neoptera</taxon>
        <taxon>Paraneoptera</taxon>
        <taxon>Thysanoptera</taxon>
        <taxon>Terebrantia</taxon>
        <taxon>Thripoidea</taxon>
        <taxon>Thripidae</taxon>
        <taxon>Megalurothrips</taxon>
    </lineage>
</organism>
<dbReference type="PANTHER" id="PTHR28360">
    <property type="entry name" value="DYNACTIN SUBUNIT 3"/>
    <property type="match status" value="1"/>
</dbReference>
<comment type="caution">
    <text evidence="1">The sequence shown here is derived from an EMBL/GenBank/DDBJ whole genome shotgun (WGS) entry which is preliminary data.</text>
</comment>
<dbReference type="GO" id="GO:0005869">
    <property type="term" value="C:dynactin complex"/>
    <property type="evidence" value="ECO:0007669"/>
    <property type="project" value="InterPro"/>
</dbReference>
<dbReference type="Pfam" id="PF07426">
    <property type="entry name" value="Dynactin_p22"/>
    <property type="match status" value="1"/>
</dbReference>
<dbReference type="Proteomes" id="UP001075354">
    <property type="component" value="Chromosome 10"/>
</dbReference>